<dbReference type="PROSITE" id="PS51379">
    <property type="entry name" value="4FE4S_FER_2"/>
    <property type="match status" value="1"/>
</dbReference>
<comment type="similarity">
    <text evidence="2">Belongs to the FAD-binding oxidoreductase/transferase type 4 family.</text>
</comment>
<dbReference type="Pfam" id="PF12838">
    <property type="entry name" value="Fer4_7"/>
    <property type="match status" value="1"/>
</dbReference>
<dbReference type="Gene3D" id="1.10.45.10">
    <property type="entry name" value="Vanillyl-alcohol Oxidase, Chain A, domain 4"/>
    <property type="match status" value="1"/>
</dbReference>
<reference evidence="14 15" key="1">
    <citation type="submission" date="2010-12" db="EMBL/GenBank/DDBJ databases">
        <title>Complete sequence of Desulfurispirillum indicum S5.</title>
        <authorList>
            <consortium name="US DOE Joint Genome Institute"/>
            <person name="Lucas S."/>
            <person name="Copeland A."/>
            <person name="Lapidus A."/>
            <person name="Cheng J.-F."/>
            <person name="Goodwin L."/>
            <person name="Pitluck S."/>
            <person name="Chertkov O."/>
            <person name="Held B."/>
            <person name="Detter J.C."/>
            <person name="Han C."/>
            <person name="Tapia R."/>
            <person name="Land M."/>
            <person name="Hauser L."/>
            <person name="Kyrpides N."/>
            <person name="Ivanova N."/>
            <person name="Mikhailova N."/>
            <person name="Haggblom M."/>
            <person name="Rauschenbach I."/>
            <person name="Bini E."/>
            <person name="Woyke T."/>
        </authorList>
    </citation>
    <scope>NUCLEOTIDE SEQUENCE [LARGE SCALE GENOMIC DNA]</scope>
    <source>
        <strain evidence="15">ATCC BAA-1389 / DSM 22839 / S5</strain>
    </source>
</reference>
<evidence type="ECO:0000256" key="7">
    <source>
        <dbReference type="ARBA" id="ARBA00023002"/>
    </source>
</evidence>
<dbReference type="InterPro" id="IPR006094">
    <property type="entry name" value="Oxid_FAD_bind_N"/>
</dbReference>
<feature type="domain" description="4Fe-4S ferredoxin-type" evidence="12">
    <location>
        <begin position="543"/>
        <end position="573"/>
    </location>
</feature>
<evidence type="ECO:0000256" key="9">
    <source>
        <dbReference type="ARBA" id="ARBA00023014"/>
    </source>
</evidence>
<dbReference type="GO" id="GO:1903457">
    <property type="term" value="P:lactate catabolic process"/>
    <property type="evidence" value="ECO:0007669"/>
    <property type="project" value="TreeGrafter"/>
</dbReference>
<evidence type="ECO:0000259" key="13">
    <source>
        <dbReference type="PROSITE" id="PS51387"/>
    </source>
</evidence>
<dbReference type="InterPro" id="IPR016167">
    <property type="entry name" value="FAD-bd_PCMH_sub1"/>
</dbReference>
<evidence type="ECO:0000256" key="6">
    <source>
        <dbReference type="ARBA" id="ARBA00022946"/>
    </source>
</evidence>
<dbReference type="InterPro" id="IPR004017">
    <property type="entry name" value="Cys_rich_dom"/>
</dbReference>
<gene>
    <name evidence="14" type="ordered locus">Selin_0121</name>
</gene>
<keyword evidence="5" id="KW-0274">FAD</keyword>
<dbReference type="Pfam" id="PF01565">
    <property type="entry name" value="FAD_binding_4"/>
    <property type="match status" value="1"/>
</dbReference>
<dbReference type="InterPro" id="IPR016166">
    <property type="entry name" value="FAD-bd_PCMH"/>
</dbReference>
<keyword evidence="3" id="KW-0285">Flavoprotein</keyword>
<evidence type="ECO:0000256" key="3">
    <source>
        <dbReference type="ARBA" id="ARBA00022630"/>
    </source>
</evidence>
<evidence type="ECO:0000256" key="2">
    <source>
        <dbReference type="ARBA" id="ARBA00008000"/>
    </source>
</evidence>
<evidence type="ECO:0000256" key="1">
    <source>
        <dbReference type="ARBA" id="ARBA00001974"/>
    </source>
</evidence>
<name>E6W5E9_DESIS</name>
<dbReference type="HOGENOM" id="CLU_013688_0_0_0"/>
<dbReference type="GO" id="GO:0051536">
    <property type="term" value="F:iron-sulfur cluster binding"/>
    <property type="evidence" value="ECO:0007669"/>
    <property type="project" value="UniProtKB-KW"/>
</dbReference>
<feature type="compositionally biased region" description="Basic and acidic residues" evidence="11">
    <location>
        <begin position="718"/>
        <end position="736"/>
    </location>
</feature>
<dbReference type="Gene3D" id="3.30.70.2740">
    <property type="match status" value="1"/>
</dbReference>
<dbReference type="FunFam" id="1.10.45.10:FF:000001">
    <property type="entry name" value="D-lactate dehydrogenase mitochondrial"/>
    <property type="match status" value="1"/>
</dbReference>
<dbReference type="PROSITE" id="PS51387">
    <property type="entry name" value="FAD_PCMH"/>
    <property type="match status" value="1"/>
</dbReference>
<feature type="domain" description="FAD-binding PCMH-type" evidence="13">
    <location>
        <begin position="50"/>
        <end position="278"/>
    </location>
</feature>
<dbReference type="eggNOG" id="COG0479">
    <property type="taxonomic scope" value="Bacteria"/>
</dbReference>
<dbReference type="EMBL" id="CP002432">
    <property type="protein sequence ID" value="ADU64880.1"/>
    <property type="molecule type" value="Genomic_DNA"/>
</dbReference>
<comment type="cofactor">
    <cofactor evidence="1">
        <name>FAD</name>
        <dbReference type="ChEBI" id="CHEBI:57692"/>
    </cofactor>
</comment>
<dbReference type="GO" id="GO:0008720">
    <property type="term" value="F:D-lactate dehydrogenase (NAD+) activity"/>
    <property type="evidence" value="ECO:0007669"/>
    <property type="project" value="TreeGrafter"/>
</dbReference>
<dbReference type="GO" id="GO:0046872">
    <property type="term" value="F:metal ion binding"/>
    <property type="evidence" value="ECO:0007669"/>
    <property type="project" value="UniProtKB-KW"/>
</dbReference>
<dbReference type="Gene3D" id="1.10.1060.10">
    <property type="entry name" value="Alpha-helical ferredoxin"/>
    <property type="match status" value="1"/>
</dbReference>
<dbReference type="AlphaFoldDB" id="E6W5E9"/>
<dbReference type="Gene3D" id="3.30.465.10">
    <property type="match status" value="1"/>
</dbReference>
<dbReference type="InterPro" id="IPR009051">
    <property type="entry name" value="Helical_ferredxn"/>
</dbReference>
<dbReference type="Gene3D" id="3.30.70.2190">
    <property type="match status" value="1"/>
</dbReference>
<protein>
    <recommendedName>
        <fullName evidence="10">D-lactate dehydrogenase (cytochrome)</fullName>
        <ecNumber evidence="10">1.1.2.4</ecNumber>
    </recommendedName>
</protein>
<dbReference type="InterPro" id="IPR017900">
    <property type="entry name" value="4Fe4S_Fe_S_CS"/>
</dbReference>
<dbReference type="InterPro" id="IPR017896">
    <property type="entry name" value="4Fe4S_Fe-S-bd"/>
</dbReference>
<evidence type="ECO:0000256" key="10">
    <source>
        <dbReference type="ARBA" id="ARBA00038897"/>
    </source>
</evidence>
<dbReference type="eggNOG" id="COG0247">
    <property type="taxonomic scope" value="Bacteria"/>
</dbReference>
<dbReference type="SUPFAM" id="SSF56176">
    <property type="entry name" value="FAD-binding/transporter-associated domain-like"/>
    <property type="match status" value="1"/>
</dbReference>
<dbReference type="Gene3D" id="3.30.43.10">
    <property type="entry name" value="Uridine Diphospho-n-acetylenolpyruvylglucosamine Reductase, domain 2"/>
    <property type="match status" value="1"/>
</dbReference>
<evidence type="ECO:0000256" key="4">
    <source>
        <dbReference type="ARBA" id="ARBA00022723"/>
    </source>
</evidence>
<organism evidence="14 15">
    <name type="scientific">Desulfurispirillum indicum (strain ATCC BAA-1389 / DSM 22839 / S5)</name>
    <dbReference type="NCBI Taxonomy" id="653733"/>
    <lineage>
        <taxon>Bacteria</taxon>
        <taxon>Pseudomonadati</taxon>
        <taxon>Chrysiogenota</taxon>
        <taxon>Chrysiogenia</taxon>
        <taxon>Chrysiogenales</taxon>
        <taxon>Chrysiogenaceae</taxon>
        <taxon>Desulfurispirillum</taxon>
    </lineage>
</organism>
<dbReference type="InterPro" id="IPR016171">
    <property type="entry name" value="Vanillyl_alc_oxidase_C-sub2"/>
</dbReference>
<keyword evidence="7 14" id="KW-0560">Oxidoreductase</keyword>
<dbReference type="KEGG" id="din:Selin_0121"/>
<dbReference type="InterPro" id="IPR004113">
    <property type="entry name" value="FAD-bd_oxidored_4_C"/>
</dbReference>
<accession>E6W5E9</accession>
<dbReference type="RefSeq" id="WP_013504769.1">
    <property type="nucleotide sequence ID" value="NC_014836.1"/>
</dbReference>
<dbReference type="SUPFAM" id="SSF55103">
    <property type="entry name" value="FAD-linked oxidases, C-terminal domain"/>
    <property type="match status" value="1"/>
</dbReference>
<dbReference type="PROSITE" id="PS00198">
    <property type="entry name" value="4FE4S_FER_1"/>
    <property type="match status" value="1"/>
</dbReference>
<evidence type="ECO:0000313" key="14">
    <source>
        <dbReference type="EMBL" id="ADU64880.1"/>
    </source>
</evidence>
<feature type="region of interest" description="Disordered" evidence="11">
    <location>
        <begin position="718"/>
        <end position="745"/>
    </location>
</feature>
<dbReference type="GO" id="GO:0071949">
    <property type="term" value="F:FAD binding"/>
    <property type="evidence" value="ECO:0007669"/>
    <property type="project" value="InterPro"/>
</dbReference>
<dbReference type="Pfam" id="PF02913">
    <property type="entry name" value="FAD-oxidase_C"/>
    <property type="match status" value="1"/>
</dbReference>
<proteinExistence type="inferred from homology"/>
<keyword evidence="6" id="KW-0809">Transit peptide</keyword>
<dbReference type="GO" id="GO:0004458">
    <property type="term" value="F:D-lactate dehydrogenase (cytochrome) activity"/>
    <property type="evidence" value="ECO:0007669"/>
    <property type="project" value="UniProtKB-EC"/>
</dbReference>
<dbReference type="FunCoup" id="E6W5E9">
    <property type="interactions" value="377"/>
</dbReference>
<keyword evidence="4" id="KW-0479">Metal-binding</keyword>
<dbReference type="EC" id="1.1.2.4" evidence="10"/>
<dbReference type="SUPFAM" id="SSF46548">
    <property type="entry name" value="alpha-helical ferredoxin"/>
    <property type="match status" value="1"/>
</dbReference>
<evidence type="ECO:0000256" key="11">
    <source>
        <dbReference type="SAM" id="MobiDB-lite"/>
    </source>
</evidence>
<evidence type="ECO:0000313" key="15">
    <source>
        <dbReference type="Proteomes" id="UP000002572"/>
    </source>
</evidence>
<evidence type="ECO:0000256" key="5">
    <source>
        <dbReference type="ARBA" id="ARBA00022827"/>
    </source>
</evidence>
<dbReference type="STRING" id="653733.Selin_0121"/>
<dbReference type="PANTHER" id="PTHR11748">
    <property type="entry name" value="D-LACTATE DEHYDROGENASE"/>
    <property type="match status" value="1"/>
</dbReference>
<sequence length="987" mass="107397">MNLSVRPGDIAKLPSTYQEFYREIAPHFAPQDIIADPLRTLAYGTDASFYRLIPKLVVKAGCNEQVVVLLQVASRLNIALTFRAAGTSLSGQAISDSILVMLAEGWSHCDVDAHGCAITMGPAVIGAEANRVLKPFSRKIGPDPASINHAMIGGIAANNASGMCCGTADNSYKTVQDMTIIFHDGTVLDTADPDSVAAFRLSHGHLISAVESMRDDIGADAELSALIRHKFKIKNTTGYGINAFVDFDDPIDIIKHLMIGSEGTLGFIARITYRTVHDHSHKASSLALFPDIRQACLAVMRLNRDLVSAAELMDRKSLQSVEDKAGMPEYLRTLDSEVCGLLIEVEAENHDALHRKIDAAVAALEGIPTARPLEFSTDKAVCAQLWNIRKGLFPAVGAMRTMGTTVIIEDVAYPMEHLADAISGLRAMLDEYGYTDSIIFGHALDGNVHFVFTQDFAKEEQVRQYDALMQEVCNTVTGQYGGSLKAEHGTGRNMAPFVEMEWGKQAYSYMLRIKQTFDPQGILNPGVIINEDSLAHLKDLKHLPATHEIIDKCIECGFCEVNCPSRNLTLTPRQRITTQRYITSLRAIGQSGELLKRVEDDYQYMGEATCAADGLCATTCPVAIDTGSHTKNLRSTQNKTMGRRIAGLCARNFAPLTKGIALALGFSHIAHRVLGKSLLGGLSRAVRSLSGGKIPAWDPWFPKAAWFRPVNTKKVEATHAPRVSQDGERQTLEPGKEANVSGRSMGDEAPRQVVYFPACVSRSMGPAHGDLDQRSLTEAMLSLLEKAGYEVIYPANLDALCCGTPFESKGFMEEADAKSSELEKALLAASDSGRIPVLCDTSPCLYRMRRVMDARLKLLEPVEFIHDHLLGHLNIEPLPETVAIHITCSATKMNLQPKFQAVAAACARSVVSPPEIKCCGFAGDRGFNYPELNASALAPLKAALPADCKSGYSNSRTCEIGLARHSGISYQSIVYLVDRVARPRSDS</sequence>
<keyword evidence="15" id="KW-1185">Reference proteome</keyword>
<dbReference type="eggNOG" id="COG0277">
    <property type="taxonomic scope" value="Bacteria"/>
</dbReference>
<dbReference type="OrthoDB" id="9767256at2"/>
<dbReference type="InParanoid" id="E6W5E9"/>
<keyword evidence="9" id="KW-0411">Iron-sulfur</keyword>
<dbReference type="Pfam" id="PF02754">
    <property type="entry name" value="CCG"/>
    <property type="match status" value="2"/>
</dbReference>
<evidence type="ECO:0000256" key="8">
    <source>
        <dbReference type="ARBA" id="ARBA00023004"/>
    </source>
</evidence>
<keyword evidence="8" id="KW-0408">Iron</keyword>
<dbReference type="PANTHER" id="PTHR11748:SF111">
    <property type="entry name" value="D-LACTATE DEHYDROGENASE, MITOCHONDRIAL-RELATED"/>
    <property type="match status" value="1"/>
</dbReference>
<dbReference type="InterPro" id="IPR016164">
    <property type="entry name" value="FAD-linked_Oxase-like_C"/>
</dbReference>
<dbReference type="InterPro" id="IPR016169">
    <property type="entry name" value="FAD-bd_PCMH_sub2"/>
</dbReference>
<dbReference type="InterPro" id="IPR036318">
    <property type="entry name" value="FAD-bd_PCMH-like_sf"/>
</dbReference>
<dbReference type="Proteomes" id="UP000002572">
    <property type="component" value="Chromosome"/>
</dbReference>
<evidence type="ECO:0000259" key="12">
    <source>
        <dbReference type="PROSITE" id="PS51379"/>
    </source>
</evidence>